<protein>
    <submittedName>
        <fullName evidence="1">Uncharacterized protein</fullName>
    </submittedName>
</protein>
<dbReference type="AlphaFoldDB" id="A0A5A7N2W2"/>
<reference evidence="1 2" key="1">
    <citation type="submission" date="2019-09" db="EMBL/GenBank/DDBJ databases">
        <title>NBRP : Genome information of microbial organism related human and environment.</title>
        <authorList>
            <person name="Hattori M."/>
            <person name="Oshima K."/>
            <person name="Inaba H."/>
            <person name="Suda W."/>
            <person name="Sakamoto M."/>
            <person name="Iino T."/>
            <person name="Kitahara M."/>
            <person name="Oshida Y."/>
            <person name="Iida T."/>
            <person name="Kudo T."/>
            <person name="Itoh T."/>
            <person name="Ohkuma M."/>
        </authorList>
    </citation>
    <scope>NUCLEOTIDE SEQUENCE [LARGE SCALE GENOMIC DNA]</scope>
    <source>
        <strain evidence="1 2">Q-1</strain>
    </source>
</reference>
<dbReference type="Proteomes" id="UP000324996">
    <property type="component" value="Unassembled WGS sequence"/>
</dbReference>
<dbReference type="EMBL" id="BKCN01000001">
    <property type="protein sequence ID" value="GER02458.1"/>
    <property type="molecule type" value="Genomic_DNA"/>
</dbReference>
<evidence type="ECO:0000313" key="2">
    <source>
        <dbReference type="Proteomes" id="UP000324996"/>
    </source>
</evidence>
<accession>A0A5A7N2W2</accession>
<proteinExistence type="predicted"/>
<gene>
    <name evidence="1" type="ORF">JCM17846_01400</name>
</gene>
<comment type="caution">
    <text evidence="1">The sequence shown here is derived from an EMBL/GenBank/DDBJ whole genome shotgun (WGS) entry which is preliminary data.</text>
</comment>
<evidence type="ECO:0000313" key="1">
    <source>
        <dbReference type="EMBL" id="GER02458.1"/>
    </source>
</evidence>
<keyword evidence="2" id="KW-1185">Reference proteome</keyword>
<organism evidence="1 2">
    <name type="scientific">Iodidimonas nitroreducens</name>
    <dbReference type="NCBI Taxonomy" id="1236968"/>
    <lineage>
        <taxon>Bacteria</taxon>
        <taxon>Pseudomonadati</taxon>
        <taxon>Pseudomonadota</taxon>
        <taxon>Alphaproteobacteria</taxon>
        <taxon>Iodidimonadales</taxon>
        <taxon>Iodidimonadaceae</taxon>
        <taxon>Iodidimonas</taxon>
    </lineage>
</organism>
<name>A0A5A7N2W2_9PROT</name>
<sequence length="63" mass="7016">MSASELFYSVFILVFQHPLIKGITNQGIGPERLRFALKGQKKIFGLISVESTQETVDNCGDKD</sequence>